<dbReference type="RefSeq" id="WP_079711359.1">
    <property type="nucleotide sequence ID" value="NZ_FUZC01000001.1"/>
</dbReference>
<gene>
    <name evidence="1" type="ORF">APR41_01795</name>
</gene>
<keyword evidence="2" id="KW-1185">Reference proteome</keyword>
<protein>
    <submittedName>
        <fullName evidence="1">Uncharacterized protein</fullName>
    </submittedName>
</protein>
<dbReference type="OrthoDB" id="1443226at2"/>
<name>A0A2N0U403_9FLAO</name>
<sequence>MKLFFIKLLPSNIIVGGCFMKNRNFYIITLLLGLILNSTGNKVFAFSAPVVDLDSRNYDYLQADQNQQAVIFFEIISSEHIASEENFSGFSDYVVSAYSSTKEFLIPTEKTSIFSFLDQRQLILQHIYPFHFFW</sequence>
<dbReference type="Proteomes" id="UP000232673">
    <property type="component" value="Unassembled WGS sequence"/>
</dbReference>
<dbReference type="AlphaFoldDB" id="A0A2N0U403"/>
<organism evidence="1 2">
    <name type="scientific">Salegentibacter salinarum</name>
    <dbReference type="NCBI Taxonomy" id="447422"/>
    <lineage>
        <taxon>Bacteria</taxon>
        <taxon>Pseudomonadati</taxon>
        <taxon>Bacteroidota</taxon>
        <taxon>Flavobacteriia</taxon>
        <taxon>Flavobacteriales</taxon>
        <taxon>Flavobacteriaceae</taxon>
        <taxon>Salegentibacter</taxon>
    </lineage>
</organism>
<dbReference type="PROSITE" id="PS51257">
    <property type="entry name" value="PROKAR_LIPOPROTEIN"/>
    <property type="match status" value="1"/>
</dbReference>
<dbReference type="STRING" id="447422.SAMN05660903_00203"/>
<proteinExistence type="predicted"/>
<comment type="caution">
    <text evidence="1">The sequence shown here is derived from an EMBL/GenBank/DDBJ whole genome shotgun (WGS) entry which is preliminary data.</text>
</comment>
<accession>A0A2N0U403</accession>
<reference evidence="1 2" key="1">
    <citation type="submission" date="2015-10" db="EMBL/GenBank/DDBJ databases">
        <title>Draft genome sequence of Salegentibacter salinarum KCTC 12975.</title>
        <authorList>
            <person name="Lin W."/>
            <person name="Zheng Q."/>
        </authorList>
    </citation>
    <scope>NUCLEOTIDE SEQUENCE [LARGE SCALE GENOMIC DNA]</scope>
    <source>
        <strain evidence="1 2">KCTC 12975</strain>
    </source>
</reference>
<evidence type="ECO:0000313" key="2">
    <source>
        <dbReference type="Proteomes" id="UP000232673"/>
    </source>
</evidence>
<evidence type="ECO:0000313" key="1">
    <source>
        <dbReference type="EMBL" id="PKD21740.1"/>
    </source>
</evidence>
<dbReference type="EMBL" id="LKTS01000001">
    <property type="protein sequence ID" value="PKD21740.1"/>
    <property type="molecule type" value="Genomic_DNA"/>
</dbReference>